<protein>
    <submittedName>
        <fullName evidence="1">Uncharacterized protein</fullName>
    </submittedName>
</protein>
<reference evidence="1" key="1">
    <citation type="submission" date="2019-03" db="EMBL/GenBank/DDBJ databases">
        <title>Single cell metagenomics reveals metabolic interactions within the superorganism composed of flagellate Streblomastix strix and complex community of Bacteroidetes bacteria on its surface.</title>
        <authorList>
            <person name="Treitli S.C."/>
            <person name="Kolisko M."/>
            <person name="Husnik F."/>
            <person name="Keeling P."/>
            <person name="Hampl V."/>
        </authorList>
    </citation>
    <scope>NUCLEOTIDE SEQUENCE</scope>
    <source>
        <strain evidence="1">STM</strain>
    </source>
</reference>
<evidence type="ECO:0000313" key="1">
    <source>
        <dbReference type="EMBL" id="KAA6315221.1"/>
    </source>
</evidence>
<organism evidence="1">
    <name type="scientific">termite gut metagenome</name>
    <dbReference type="NCBI Taxonomy" id="433724"/>
    <lineage>
        <taxon>unclassified sequences</taxon>
        <taxon>metagenomes</taxon>
        <taxon>organismal metagenomes</taxon>
    </lineage>
</organism>
<name>A0A5J4Q2W8_9ZZZZ</name>
<gene>
    <name evidence="1" type="ORF">EZS27_034287</name>
</gene>
<accession>A0A5J4Q2W8</accession>
<dbReference type="EMBL" id="SNRY01005335">
    <property type="protein sequence ID" value="KAA6315221.1"/>
    <property type="molecule type" value="Genomic_DNA"/>
</dbReference>
<dbReference type="AlphaFoldDB" id="A0A5J4Q2W8"/>
<proteinExistence type="predicted"/>
<comment type="caution">
    <text evidence="1">The sequence shown here is derived from an EMBL/GenBank/DDBJ whole genome shotgun (WGS) entry which is preliminary data.</text>
</comment>
<sequence length="37" mass="4032">MGLSNFNLSVDDVNAQATETGEGGLNRKIYFSPYLPL</sequence>